<keyword evidence="2" id="KW-0472">Membrane</keyword>
<dbReference type="RefSeq" id="WP_143914830.1">
    <property type="nucleotide sequence ID" value="NZ_VLNT01000026.1"/>
</dbReference>
<feature type="transmembrane region" description="Helical" evidence="2">
    <location>
        <begin position="367"/>
        <end position="389"/>
    </location>
</feature>
<keyword evidence="4" id="KW-1185">Reference proteome</keyword>
<feature type="compositionally biased region" description="Basic and acidic residues" evidence="1">
    <location>
        <begin position="396"/>
        <end position="408"/>
    </location>
</feature>
<feature type="region of interest" description="Disordered" evidence="1">
    <location>
        <begin position="396"/>
        <end position="418"/>
    </location>
</feature>
<dbReference type="OrthoDB" id="5846312at2"/>
<feature type="transmembrane region" description="Helical" evidence="2">
    <location>
        <begin position="326"/>
        <end position="347"/>
    </location>
</feature>
<feature type="transmembrane region" description="Helical" evidence="2">
    <location>
        <begin position="168"/>
        <end position="189"/>
    </location>
</feature>
<feature type="transmembrane region" description="Helical" evidence="2">
    <location>
        <begin position="263"/>
        <end position="284"/>
    </location>
</feature>
<evidence type="ECO:0000256" key="2">
    <source>
        <dbReference type="SAM" id="Phobius"/>
    </source>
</evidence>
<evidence type="ECO:0000313" key="3">
    <source>
        <dbReference type="EMBL" id="TSD54384.1"/>
    </source>
</evidence>
<feature type="transmembrane region" description="Helical" evidence="2">
    <location>
        <begin position="223"/>
        <end position="243"/>
    </location>
</feature>
<proteinExistence type="predicted"/>
<gene>
    <name evidence="3" type="ORF">FNM00_17530</name>
</gene>
<dbReference type="Proteomes" id="UP000316988">
    <property type="component" value="Unassembled WGS sequence"/>
</dbReference>
<evidence type="ECO:0000313" key="4">
    <source>
        <dbReference type="Proteomes" id="UP000316988"/>
    </source>
</evidence>
<name>A0A554RK60_9ACTN</name>
<feature type="transmembrane region" description="Helical" evidence="2">
    <location>
        <begin position="145"/>
        <end position="163"/>
    </location>
</feature>
<feature type="transmembrane region" description="Helical" evidence="2">
    <location>
        <begin position="195"/>
        <end position="214"/>
    </location>
</feature>
<dbReference type="Pfam" id="PF07907">
    <property type="entry name" value="YibE_F"/>
    <property type="match status" value="1"/>
</dbReference>
<dbReference type="AlphaFoldDB" id="A0A554RK60"/>
<protein>
    <submittedName>
        <fullName evidence="3">YibE/F family protein</fullName>
    </submittedName>
</protein>
<comment type="caution">
    <text evidence="3">The sequence shown here is derived from an EMBL/GenBank/DDBJ whole genome shotgun (WGS) entry which is preliminary data.</text>
</comment>
<keyword evidence="2" id="KW-1133">Transmembrane helix</keyword>
<dbReference type="InterPro" id="IPR012507">
    <property type="entry name" value="YibE_F"/>
</dbReference>
<sequence>MAHSHAHSFEEPRRPRLAGALAVVVGIVAIVSVLGMVLLWPSSDDIPTGAGPLSNPGVSLVDATVTGVEPFDCGSTGIGPDNTPMVEGDCAQITATTEDGEDAEFTLDPTRYVGAGMNDGDAVQLIRDAPPEQEVVFQFYDYQRGNQLLIMAAVFAILVVAIARWRGLFGLLGIGVAMLVLLQFILPALLAGKPALAIAVVGSVVIMLVVLYLAHGVSIRTTAALLGTLFGVGFTAVAGAWATNWAHLTGVGSEDDHLLVASAPGMSLSGVVAATMVIAGLGVLNDVTVTQASAVWEMRGLQPSAGPAQLFTSAMRIGRDHIASSVYTLVFAYAGSAMTVLLLLTVYRQDLMQFITTEQIGQEIVRTLIGAVGLVLAVPATTAIAVALAPAARTETEVNGGDHRHEPHAGGAHATDAS</sequence>
<reference evidence="3 4" key="1">
    <citation type="submission" date="2019-07" db="EMBL/GenBank/DDBJ databases">
        <authorList>
            <person name="Zhao L.H."/>
        </authorList>
    </citation>
    <scope>NUCLEOTIDE SEQUENCE [LARGE SCALE GENOMIC DNA]</scope>
    <source>
        <strain evidence="3 4">Co35</strain>
    </source>
</reference>
<organism evidence="3 4">
    <name type="scientific">Aeromicrobium piscarium</name>
    <dbReference type="NCBI Taxonomy" id="2590901"/>
    <lineage>
        <taxon>Bacteria</taxon>
        <taxon>Bacillati</taxon>
        <taxon>Actinomycetota</taxon>
        <taxon>Actinomycetes</taxon>
        <taxon>Propionibacteriales</taxon>
        <taxon>Nocardioidaceae</taxon>
        <taxon>Aeromicrobium</taxon>
    </lineage>
</organism>
<dbReference type="PANTHER" id="PTHR41771">
    <property type="entry name" value="MEMBRANE PROTEIN-RELATED"/>
    <property type="match status" value="1"/>
</dbReference>
<dbReference type="PANTHER" id="PTHR41771:SF1">
    <property type="entry name" value="MEMBRANE PROTEIN"/>
    <property type="match status" value="1"/>
</dbReference>
<keyword evidence="2" id="KW-0812">Transmembrane</keyword>
<dbReference type="EMBL" id="VLNT01000026">
    <property type="protein sequence ID" value="TSD54384.1"/>
    <property type="molecule type" value="Genomic_DNA"/>
</dbReference>
<accession>A0A554RK60</accession>
<evidence type="ECO:0000256" key="1">
    <source>
        <dbReference type="SAM" id="MobiDB-lite"/>
    </source>
</evidence>
<feature type="transmembrane region" description="Helical" evidence="2">
    <location>
        <begin position="20"/>
        <end position="40"/>
    </location>
</feature>